<feature type="domain" description="DeoR-like transcriptional repressor C-terminal sensor" evidence="1">
    <location>
        <begin position="35"/>
        <end position="190"/>
    </location>
</feature>
<dbReference type="InterPro" id="IPR050313">
    <property type="entry name" value="Carb_Metab_HTH_regulators"/>
</dbReference>
<dbReference type="eggNOG" id="COG1349">
    <property type="taxonomic scope" value="Bacteria"/>
</dbReference>
<keyword evidence="3" id="KW-1185">Reference proteome</keyword>
<evidence type="ECO:0000259" key="1">
    <source>
        <dbReference type="Pfam" id="PF00455"/>
    </source>
</evidence>
<proteinExistence type="predicted"/>
<evidence type="ECO:0000313" key="3">
    <source>
        <dbReference type="Proteomes" id="UP000051576"/>
    </source>
</evidence>
<dbReference type="PATRIC" id="fig|1133569.4.peg.185"/>
<dbReference type="InterPro" id="IPR037171">
    <property type="entry name" value="NagB/RpiA_transferase-like"/>
</dbReference>
<dbReference type="Proteomes" id="UP000051576">
    <property type="component" value="Unassembled WGS sequence"/>
</dbReference>
<name>A0A0R2C8J2_9LACO</name>
<dbReference type="EMBL" id="AYYX01000109">
    <property type="protein sequence ID" value="KRM83923.1"/>
    <property type="molecule type" value="Genomic_DNA"/>
</dbReference>
<dbReference type="InterPro" id="IPR014036">
    <property type="entry name" value="DeoR-like_C"/>
</dbReference>
<sequence length="214" mass="23775">MQILEQQGFLIRIHGGAKLKRSLQSEPDMAGKAFENVQQKMEIAKYTATLVEKEDVIYLDAGSSTLAMIPYLDNNLQLTVVTNGVMHASELADRNIKTILIGGELKNTTKAIIGIGTIKELLKYRFNKVFLGINGISSKYGYTTPDPDEAELKITAGQQGEQRFVLADSSKFGQVSFVRVAKLNWATIITNKLPHVIFNKYNSLTEIREVPVIV</sequence>
<reference evidence="2 3" key="1">
    <citation type="journal article" date="2015" name="Genome Announc.">
        <title>Expanding the biotechnology potential of lactobacilli through comparative genomics of 213 strains and associated genera.</title>
        <authorList>
            <person name="Sun Z."/>
            <person name="Harris H.M."/>
            <person name="McCann A."/>
            <person name="Guo C."/>
            <person name="Argimon S."/>
            <person name="Zhang W."/>
            <person name="Yang X."/>
            <person name="Jeffery I.B."/>
            <person name="Cooney J.C."/>
            <person name="Kagawa T.F."/>
            <person name="Liu W."/>
            <person name="Song Y."/>
            <person name="Salvetti E."/>
            <person name="Wrobel A."/>
            <person name="Rasinkangas P."/>
            <person name="Parkhill J."/>
            <person name="Rea M.C."/>
            <person name="O'Sullivan O."/>
            <person name="Ritari J."/>
            <person name="Douillard F.P."/>
            <person name="Paul Ross R."/>
            <person name="Yang R."/>
            <person name="Briner A.E."/>
            <person name="Felis G.E."/>
            <person name="de Vos W.M."/>
            <person name="Barrangou R."/>
            <person name="Klaenhammer T.R."/>
            <person name="Caufield P.W."/>
            <person name="Cui Y."/>
            <person name="Zhang H."/>
            <person name="O'Toole P.W."/>
        </authorList>
    </citation>
    <scope>NUCLEOTIDE SEQUENCE [LARGE SCALE GENOMIC DNA]</scope>
    <source>
        <strain evidence="2 3">DSM 20605</strain>
    </source>
</reference>
<organism evidence="2 3">
    <name type="scientific">Liquorilactobacillus vini DSM 20605</name>
    <dbReference type="NCBI Taxonomy" id="1133569"/>
    <lineage>
        <taxon>Bacteria</taxon>
        <taxon>Bacillati</taxon>
        <taxon>Bacillota</taxon>
        <taxon>Bacilli</taxon>
        <taxon>Lactobacillales</taxon>
        <taxon>Lactobacillaceae</taxon>
        <taxon>Liquorilactobacillus</taxon>
    </lineage>
</organism>
<comment type="caution">
    <text evidence="2">The sequence shown here is derived from an EMBL/GenBank/DDBJ whole genome shotgun (WGS) entry which is preliminary data.</text>
</comment>
<dbReference type="Pfam" id="PF00455">
    <property type="entry name" value="DeoRC"/>
    <property type="match status" value="1"/>
</dbReference>
<protein>
    <submittedName>
        <fullName evidence="2">DeoR family transcriptional regulator</fullName>
    </submittedName>
</protein>
<accession>A0A0R2C8J2</accession>
<evidence type="ECO:0000313" key="2">
    <source>
        <dbReference type="EMBL" id="KRM83923.1"/>
    </source>
</evidence>
<dbReference type="AlphaFoldDB" id="A0A0R2C8J2"/>
<dbReference type="STRING" id="1133569.FD21_GL000178"/>
<dbReference type="SUPFAM" id="SSF100950">
    <property type="entry name" value="NagB/RpiA/CoA transferase-like"/>
    <property type="match status" value="1"/>
</dbReference>
<dbReference type="Gene3D" id="3.40.50.1360">
    <property type="match status" value="1"/>
</dbReference>
<dbReference type="SMART" id="SM01134">
    <property type="entry name" value="DeoRC"/>
    <property type="match status" value="1"/>
</dbReference>
<dbReference type="PANTHER" id="PTHR30363">
    <property type="entry name" value="HTH-TYPE TRANSCRIPTIONAL REGULATOR SRLR-RELATED"/>
    <property type="match status" value="1"/>
</dbReference>
<gene>
    <name evidence="2" type="ORF">FD21_GL000178</name>
</gene>
<dbReference type="PANTHER" id="PTHR30363:SF56">
    <property type="entry name" value="TRANSCRIPTIONAL REGULATOR, DEOR FAMILY"/>
    <property type="match status" value="1"/>
</dbReference>